<keyword evidence="2" id="KW-1185">Reference proteome</keyword>
<comment type="caution">
    <text evidence="1">The sequence shown here is derived from an EMBL/GenBank/DDBJ whole genome shotgun (WGS) entry which is preliminary data.</text>
</comment>
<gene>
    <name evidence="1" type="ORF">DXU93_11295</name>
</gene>
<evidence type="ECO:0000313" key="2">
    <source>
        <dbReference type="Proteomes" id="UP000257127"/>
    </source>
</evidence>
<sequence>MFCAFWNGLRIVLVKLTSKKYHMKLTKTILTGLFATAMITTAYSGVLNESSFTIDYKTISQEQTKEEIALTSLPSAITDELKTDAYAGWKAKKAYVVKTKEGKHYEVLVSNGEEKMSLFFNEDGRAIEK</sequence>
<accession>A0A3E1EVY9</accession>
<protein>
    <submittedName>
        <fullName evidence="1">Uncharacterized protein</fullName>
    </submittedName>
</protein>
<dbReference type="SUPFAM" id="SSF160574">
    <property type="entry name" value="BT0923-like"/>
    <property type="match status" value="1"/>
</dbReference>
<name>A0A3E1EVY9_9FLAO</name>
<evidence type="ECO:0000313" key="1">
    <source>
        <dbReference type="EMBL" id="RFC53707.1"/>
    </source>
</evidence>
<reference evidence="1 2" key="1">
    <citation type="submission" date="2018-08" db="EMBL/GenBank/DDBJ databases">
        <title>The draft genome squence of Brumimicrobium sp. N62.</title>
        <authorList>
            <person name="Du Z.-J."/>
            <person name="Luo H.-R."/>
        </authorList>
    </citation>
    <scope>NUCLEOTIDE SEQUENCE [LARGE SCALE GENOMIC DNA]</scope>
    <source>
        <strain evidence="1 2">N62</strain>
    </source>
</reference>
<dbReference type="EMBL" id="QURB01000007">
    <property type="protein sequence ID" value="RFC53707.1"/>
    <property type="molecule type" value="Genomic_DNA"/>
</dbReference>
<dbReference type="Proteomes" id="UP000257127">
    <property type="component" value="Unassembled WGS sequence"/>
</dbReference>
<dbReference type="Gene3D" id="3.10.450.360">
    <property type="match status" value="1"/>
</dbReference>
<proteinExistence type="predicted"/>
<dbReference type="AlphaFoldDB" id="A0A3E1EVY9"/>
<organism evidence="1 2">
    <name type="scientific">Brumimicrobium aurantiacum</name>
    <dbReference type="NCBI Taxonomy" id="1737063"/>
    <lineage>
        <taxon>Bacteria</taxon>
        <taxon>Pseudomonadati</taxon>
        <taxon>Bacteroidota</taxon>
        <taxon>Flavobacteriia</taxon>
        <taxon>Flavobacteriales</taxon>
        <taxon>Crocinitomicaceae</taxon>
        <taxon>Brumimicrobium</taxon>
    </lineage>
</organism>